<dbReference type="EMBL" id="ML992724">
    <property type="protein sequence ID" value="KAF2206321.1"/>
    <property type="molecule type" value="Genomic_DNA"/>
</dbReference>
<keyword evidence="2" id="KW-1185">Reference proteome</keyword>
<organism evidence="1 2">
    <name type="scientific">Cercospora zeae-maydis SCOH1-5</name>
    <dbReference type="NCBI Taxonomy" id="717836"/>
    <lineage>
        <taxon>Eukaryota</taxon>
        <taxon>Fungi</taxon>
        <taxon>Dikarya</taxon>
        <taxon>Ascomycota</taxon>
        <taxon>Pezizomycotina</taxon>
        <taxon>Dothideomycetes</taxon>
        <taxon>Dothideomycetidae</taxon>
        <taxon>Mycosphaerellales</taxon>
        <taxon>Mycosphaerellaceae</taxon>
        <taxon>Cercospora</taxon>
    </lineage>
</organism>
<sequence length="52" mass="6001">LRYIARILDARLEFNRRSVLVNRFTDAEYASNRSNSKLISSYVFTISDTAVS</sequence>
<accession>A0A6A6F1C6</accession>
<feature type="non-terminal residue" evidence="1">
    <location>
        <position position="1"/>
    </location>
</feature>
<evidence type="ECO:0000313" key="2">
    <source>
        <dbReference type="Proteomes" id="UP000799539"/>
    </source>
</evidence>
<reference evidence="1" key="1">
    <citation type="journal article" date="2020" name="Stud. Mycol.">
        <title>101 Dothideomycetes genomes: a test case for predicting lifestyles and emergence of pathogens.</title>
        <authorList>
            <person name="Haridas S."/>
            <person name="Albert R."/>
            <person name="Binder M."/>
            <person name="Bloem J."/>
            <person name="Labutti K."/>
            <person name="Salamov A."/>
            <person name="Andreopoulos B."/>
            <person name="Baker S."/>
            <person name="Barry K."/>
            <person name="Bills G."/>
            <person name="Bluhm B."/>
            <person name="Cannon C."/>
            <person name="Castanera R."/>
            <person name="Culley D."/>
            <person name="Daum C."/>
            <person name="Ezra D."/>
            <person name="Gonzalez J."/>
            <person name="Henrissat B."/>
            <person name="Kuo A."/>
            <person name="Liang C."/>
            <person name="Lipzen A."/>
            <person name="Lutzoni F."/>
            <person name="Magnuson J."/>
            <person name="Mondo S."/>
            <person name="Nolan M."/>
            <person name="Ohm R."/>
            <person name="Pangilinan J."/>
            <person name="Park H.-J."/>
            <person name="Ramirez L."/>
            <person name="Alfaro M."/>
            <person name="Sun H."/>
            <person name="Tritt A."/>
            <person name="Yoshinaga Y."/>
            <person name="Zwiers L.-H."/>
            <person name="Turgeon B."/>
            <person name="Goodwin S."/>
            <person name="Spatafora J."/>
            <person name="Crous P."/>
            <person name="Grigoriev I."/>
        </authorList>
    </citation>
    <scope>NUCLEOTIDE SEQUENCE</scope>
    <source>
        <strain evidence="1">SCOH1-5</strain>
    </source>
</reference>
<gene>
    <name evidence="1" type="ORF">CERZMDRAFT_53343</name>
</gene>
<dbReference type="Proteomes" id="UP000799539">
    <property type="component" value="Unassembled WGS sequence"/>
</dbReference>
<protein>
    <submittedName>
        <fullName evidence="1">Uncharacterized protein</fullName>
    </submittedName>
</protein>
<dbReference type="AlphaFoldDB" id="A0A6A6F1C6"/>
<dbReference type="OrthoDB" id="413361at2759"/>
<name>A0A6A6F1C6_9PEZI</name>
<evidence type="ECO:0000313" key="1">
    <source>
        <dbReference type="EMBL" id="KAF2206321.1"/>
    </source>
</evidence>
<proteinExistence type="predicted"/>